<name>A0AA35T537_GEOBA</name>
<dbReference type="Gene3D" id="1.20.1070.10">
    <property type="entry name" value="Rhodopsin 7-helix transmembrane proteins"/>
    <property type="match status" value="1"/>
</dbReference>
<evidence type="ECO:0000256" key="1">
    <source>
        <dbReference type="SAM" id="Phobius"/>
    </source>
</evidence>
<proteinExistence type="predicted"/>
<dbReference type="Proteomes" id="UP001174909">
    <property type="component" value="Unassembled WGS sequence"/>
</dbReference>
<feature type="transmembrane region" description="Helical" evidence="1">
    <location>
        <begin position="316"/>
        <end position="338"/>
    </location>
</feature>
<keyword evidence="1" id="KW-1133">Transmembrane helix</keyword>
<keyword evidence="1" id="KW-0472">Membrane</keyword>
<feature type="transmembrane region" description="Helical" evidence="1">
    <location>
        <begin position="261"/>
        <end position="284"/>
    </location>
</feature>
<evidence type="ECO:0000313" key="3">
    <source>
        <dbReference type="Proteomes" id="UP001174909"/>
    </source>
</evidence>
<sequence>MKDTSSCQDTEMSAISASTELKLSNEADVESGPASDKHRVNATFNRNDMESVNNTKGTVTDCSRNFFLDNSSGLCRPECGEWDQYSPATRRAVYGVNITFALLTIIVCMVAIVWSIFRHKIMFHYPNIILIYITLTRIALCILHLVGYTDEKALYCTSRDRVTSFEEGSAYCNIIGSATTFISSFDLTGLCFHLGTVLFTAYFPFRARELVTKGRYKYLHFVAVVSIVGVSGLLVGFQFALGGYSRTVAPIFCLGSPGSAFLFGVVPACLTSAIFLTFVMILLFKIIELKGWRLKSTGENVAEHTPSGYVAAQRRLVLIFCVYGVATLINFSAYSVVIRYEMPFSQALEEYFECESLGNSTTRLCLREKFENLDPTRVTFPLTIVGYIMQPVSTLIYVAHIEKLFNLCRTKLSPSGSSVN</sequence>
<keyword evidence="1" id="KW-0812">Transmembrane</keyword>
<accession>A0AA35T537</accession>
<gene>
    <name evidence="2" type="ORF">GBAR_LOCUS22777</name>
</gene>
<organism evidence="2 3">
    <name type="scientific">Geodia barretti</name>
    <name type="common">Barrett's horny sponge</name>
    <dbReference type="NCBI Taxonomy" id="519541"/>
    <lineage>
        <taxon>Eukaryota</taxon>
        <taxon>Metazoa</taxon>
        <taxon>Porifera</taxon>
        <taxon>Demospongiae</taxon>
        <taxon>Heteroscleromorpha</taxon>
        <taxon>Tetractinellida</taxon>
        <taxon>Astrophorina</taxon>
        <taxon>Geodiidae</taxon>
        <taxon>Geodia</taxon>
    </lineage>
</organism>
<dbReference type="AlphaFoldDB" id="A0AA35T537"/>
<protein>
    <submittedName>
        <fullName evidence="2">Uncharacterized protein</fullName>
    </submittedName>
</protein>
<comment type="caution">
    <text evidence="2">The sequence shown here is derived from an EMBL/GenBank/DDBJ whole genome shotgun (WGS) entry which is preliminary data.</text>
</comment>
<feature type="transmembrane region" description="Helical" evidence="1">
    <location>
        <begin position="378"/>
        <end position="399"/>
    </location>
</feature>
<reference evidence="2" key="1">
    <citation type="submission" date="2023-03" db="EMBL/GenBank/DDBJ databases">
        <authorList>
            <person name="Steffen K."/>
            <person name="Cardenas P."/>
        </authorList>
    </citation>
    <scope>NUCLEOTIDE SEQUENCE</scope>
</reference>
<feature type="transmembrane region" description="Helical" evidence="1">
    <location>
        <begin position="217"/>
        <end position="241"/>
    </location>
</feature>
<feature type="transmembrane region" description="Helical" evidence="1">
    <location>
        <begin position="92"/>
        <end position="117"/>
    </location>
</feature>
<evidence type="ECO:0000313" key="2">
    <source>
        <dbReference type="EMBL" id="CAI8040987.1"/>
    </source>
</evidence>
<feature type="transmembrane region" description="Helical" evidence="1">
    <location>
        <begin position="129"/>
        <end position="148"/>
    </location>
</feature>
<dbReference type="EMBL" id="CASHTH010003153">
    <property type="protein sequence ID" value="CAI8040987.1"/>
    <property type="molecule type" value="Genomic_DNA"/>
</dbReference>
<keyword evidence="3" id="KW-1185">Reference proteome</keyword>